<keyword evidence="1" id="KW-0472">Membrane</keyword>
<protein>
    <submittedName>
        <fullName evidence="2">Uncharacterized protein</fullName>
    </submittedName>
</protein>
<feature type="transmembrane region" description="Helical" evidence="1">
    <location>
        <begin position="67"/>
        <end position="96"/>
    </location>
</feature>
<feature type="transmembrane region" description="Helical" evidence="1">
    <location>
        <begin position="29"/>
        <end position="47"/>
    </location>
</feature>
<keyword evidence="1" id="KW-1133">Transmembrane helix</keyword>
<dbReference type="EMBL" id="MN448274">
    <property type="protein sequence ID" value="QFG73910.1"/>
    <property type="molecule type" value="Genomic_DNA"/>
</dbReference>
<evidence type="ECO:0000256" key="1">
    <source>
        <dbReference type="SAM" id="Phobius"/>
    </source>
</evidence>
<organism evidence="2">
    <name type="scientific">Megaviridae environmental sample</name>
    <dbReference type="NCBI Taxonomy" id="1737588"/>
    <lineage>
        <taxon>Viruses</taxon>
        <taxon>Varidnaviria</taxon>
        <taxon>Bamfordvirae</taxon>
        <taxon>Nucleocytoviricota</taxon>
        <taxon>Megaviricetes</taxon>
        <taxon>Imitervirales</taxon>
        <taxon>Mimiviridae</taxon>
        <taxon>environmental samples</taxon>
    </lineage>
</organism>
<sequence length="124" mass="14179">MHIYTDIPILFWVCYVLLTNQDKHMIGNVILNAFIHWIGIGVCYVYFQNKILTANNTTDITTTMNSMFYYLLIASIIQYINNIILTIVFFCITVYFAMTNYHLQTIAPSINLHQIGTSITAAAA</sequence>
<evidence type="ECO:0000313" key="2">
    <source>
        <dbReference type="EMBL" id="QFG73910.1"/>
    </source>
</evidence>
<proteinExistence type="predicted"/>
<accession>A0A5J6VJ10</accession>
<keyword evidence="1" id="KW-0812">Transmembrane</keyword>
<reference evidence="2" key="1">
    <citation type="journal article" date="2019" name="Philos. Trans. R. Soc. Lond., B, Biol. Sci.">
        <title>Targeted metagenomic recovery of four divergent viruses reveals shared and distinctive characteristics of giant viruses of marine eukaryotes.</title>
        <authorList>
            <person name="Needham D.M."/>
            <person name="Poirier C."/>
            <person name="Hehenberger E."/>
            <person name="Jimenez V."/>
            <person name="Swalwell J.E."/>
            <person name="Santoro A.E."/>
            <person name="Worden A.Z."/>
        </authorList>
    </citation>
    <scope>NUCLEOTIDE SEQUENCE</scope>
    <source>
        <strain evidence="2">OPacV-662</strain>
    </source>
</reference>
<name>A0A5J6VJ10_9VIRU</name>